<proteinExistence type="predicted"/>
<dbReference type="AlphaFoldDB" id="A0A1G7TPS1"/>
<name>A0A1G7TPS1_PSEOR</name>
<dbReference type="InterPro" id="IPR012340">
    <property type="entry name" value="NA-bd_OB-fold"/>
</dbReference>
<sequence length="140" mass="15290">MTRPELCRPVPVADDASAAYWAGAREHRLVIMRCGDCAFYVHPPRAVCPRCQQETLVGEEVSGRGTIYSYHVMHLPGVPGFTPPYAVAVVELAEQPGLFAVGNVLDCPPEEMATGMAVRVTFEELAGSDMTLPQWSREQA</sequence>
<dbReference type="Proteomes" id="UP000198967">
    <property type="component" value="Unassembled WGS sequence"/>
</dbReference>
<evidence type="ECO:0000313" key="4">
    <source>
        <dbReference type="Proteomes" id="UP000198967"/>
    </source>
</evidence>
<feature type="domain" description="ChsH2 rubredoxin-like zinc ribbon" evidence="2">
    <location>
        <begin position="21"/>
        <end position="51"/>
    </location>
</feature>
<dbReference type="PANTHER" id="PTHR34075">
    <property type="entry name" value="BLR3430 PROTEIN"/>
    <property type="match status" value="1"/>
</dbReference>
<dbReference type="InterPro" id="IPR052513">
    <property type="entry name" value="Thioester_dehydratase-like"/>
</dbReference>
<dbReference type="PANTHER" id="PTHR34075:SF5">
    <property type="entry name" value="BLR3430 PROTEIN"/>
    <property type="match status" value="1"/>
</dbReference>
<evidence type="ECO:0000259" key="2">
    <source>
        <dbReference type="Pfam" id="PF12172"/>
    </source>
</evidence>
<evidence type="ECO:0000259" key="1">
    <source>
        <dbReference type="Pfam" id="PF01796"/>
    </source>
</evidence>
<dbReference type="InterPro" id="IPR002878">
    <property type="entry name" value="ChsH2_C"/>
</dbReference>
<evidence type="ECO:0000313" key="3">
    <source>
        <dbReference type="EMBL" id="SDG37337.1"/>
    </source>
</evidence>
<dbReference type="RefSeq" id="WP_093085992.1">
    <property type="nucleotide sequence ID" value="NZ_FNBE01000011.1"/>
</dbReference>
<dbReference type="Pfam" id="PF01796">
    <property type="entry name" value="OB_ChsH2_C"/>
    <property type="match status" value="1"/>
</dbReference>
<protein>
    <recommendedName>
        <fullName evidence="5">DUF35 domain-containing protein</fullName>
    </recommendedName>
</protein>
<dbReference type="EMBL" id="FNBE01000011">
    <property type="protein sequence ID" value="SDG37337.1"/>
    <property type="molecule type" value="Genomic_DNA"/>
</dbReference>
<reference evidence="3 4" key="1">
    <citation type="submission" date="2016-10" db="EMBL/GenBank/DDBJ databases">
        <authorList>
            <person name="de Groot N.N."/>
        </authorList>
    </citation>
    <scope>NUCLEOTIDE SEQUENCE [LARGE SCALE GENOMIC DNA]</scope>
    <source>
        <strain evidence="3 4">CGMCC 4.3143</strain>
    </source>
</reference>
<dbReference type="STRING" id="366584.SAMN05216377_11199"/>
<feature type="domain" description="ChsH2 C-terminal OB-fold" evidence="1">
    <location>
        <begin position="59"/>
        <end position="123"/>
    </location>
</feature>
<keyword evidence="4" id="KW-1185">Reference proteome</keyword>
<organism evidence="3 4">
    <name type="scientific">Pseudonocardia oroxyli</name>
    <dbReference type="NCBI Taxonomy" id="366584"/>
    <lineage>
        <taxon>Bacteria</taxon>
        <taxon>Bacillati</taxon>
        <taxon>Actinomycetota</taxon>
        <taxon>Actinomycetes</taxon>
        <taxon>Pseudonocardiales</taxon>
        <taxon>Pseudonocardiaceae</taxon>
        <taxon>Pseudonocardia</taxon>
    </lineage>
</organism>
<dbReference type="Pfam" id="PF12172">
    <property type="entry name" value="zf-ChsH2"/>
    <property type="match status" value="1"/>
</dbReference>
<dbReference type="OrthoDB" id="4275032at2"/>
<accession>A0A1G7TPS1</accession>
<evidence type="ECO:0008006" key="5">
    <source>
        <dbReference type="Google" id="ProtNLM"/>
    </source>
</evidence>
<dbReference type="InterPro" id="IPR022002">
    <property type="entry name" value="ChsH2_Znr"/>
</dbReference>
<gene>
    <name evidence="3" type="ORF">SAMN05216377_11199</name>
</gene>
<dbReference type="Gene3D" id="6.10.30.10">
    <property type="match status" value="1"/>
</dbReference>
<dbReference type="SUPFAM" id="SSF50249">
    <property type="entry name" value="Nucleic acid-binding proteins"/>
    <property type="match status" value="1"/>
</dbReference>